<dbReference type="InterPro" id="IPR027558">
    <property type="entry name" value="Pre_pil_HX9DG_C"/>
</dbReference>
<dbReference type="RefSeq" id="WP_197997267.1">
    <property type="nucleotide sequence ID" value="NZ_CP037421.1"/>
</dbReference>
<dbReference type="Gene3D" id="3.30.700.10">
    <property type="entry name" value="Glycoprotein, Type 4 Pilin"/>
    <property type="match status" value="1"/>
</dbReference>
<dbReference type="AlphaFoldDB" id="A0A517Q9S1"/>
<accession>A0A517Q9S1</accession>
<feature type="domain" description="DUF1559" evidence="1">
    <location>
        <begin position="32"/>
        <end position="289"/>
    </location>
</feature>
<sequence>MNSQKRGFTLIELLVVIAIIAILISLLLPAVQQAREAARRSSCKNNLKQIGLALHNYHDTFSSFPPGGITVGSCCSTKSGINWAIAILPYIDQAPLFQKYNSNVFNEDSANATVREQNLVVYNCPSDINAGKLMQPESGPGSGVSYRMSSYRAVSGKTDTSGWMDNADGSNLPYSWRGVLHSIGTNGFTVERFNTITDGTTNTIMVGEYHTKKHPRRGTFWAYTYTSYSQSSFVAQRRTLIPDYDRCVAIGGTGGSNACKRGWGSLHVGGMQVLLADGSSRFMSENIDVNIFQSLGTTEGEEIIGEW</sequence>
<gene>
    <name evidence="2" type="ORF">Enr10x_37150</name>
</gene>
<organism evidence="2 3">
    <name type="scientific">Gimesia panareensis</name>
    <dbReference type="NCBI Taxonomy" id="2527978"/>
    <lineage>
        <taxon>Bacteria</taxon>
        <taxon>Pseudomonadati</taxon>
        <taxon>Planctomycetota</taxon>
        <taxon>Planctomycetia</taxon>
        <taxon>Planctomycetales</taxon>
        <taxon>Planctomycetaceae</taxon>
        <taxon>Gimesia</taxon>
    </lineage>
</organism>
<evidence type="ECO:0000313" key="3">
    <source>
        <dbReference type="Proteomes" id="UP000315647"/>
    </source>
</evidence>
<proteinExistence type="predicted"/>
<dbReference type="InterPro" id="IPR012902">
    <property type="entry name" value="N_methyl_site"/>
</dbReference>
<dbReference type="SUPFAM" id="SSF54523">
    <property type="entry name" value="Pili subunits"/>
    <property type="match status" value="1"/>
</dbReference>
<dbReference type="InterPro" id="IPR011453">
    <property type="entry name" value="DUF1559"/>
</dbReference>
<dbReference type="Proteomes" id="UP000315647">
    <property type="component" value="Chromosome"/>
</dbReference>
<protein>
    <submittedName>
        <fullName evidence="2">Putative major pilin subunit</fullName>
    </submittedName>
</protein>
<dbReference type="PANTHER" id="PTHR30093">
    <property type="entry name" value="GENERAL SECRETION PATHWAY PROTEIN G"/>
    <property type="match status" value="1"/>
</dbReference>
<dbReference type="Pfam" id="PF07596">
    <property type="entry name" value="SBP_bac_10"/>
    <property type="match status" value="1"/>
</dbReference>
<dbReference type="EMBL" id="CP037421">
    <property type="protein sequence ID" value="QDT28373.1"/>
    <property type="molecule type" value="Genomic_DNA"/>
</dbReference>
<dbReference type="NCBIfam" id="TIGR04294">
    <property type="entry name" value="pre_pil_HX9DG"/>
    <property type="match status" value="1"/>
</dbReference>
<dbReference type="PANTHER" id="PTHR30093:SF2">
    <property type="entry name" value="TYPE II SECRETION SYSTEM PROTEIN H"/>
    <property type="match status" value="1"/>
</dbReference>
<evidence type="ECO:0000259" key="1">
    <source>
        <dbReference type="Pfam" id="PF07596"/>
    </source>
</evidence>
<dbReference type="NCBIfam" id="TIGR02532">
    <property type="entry name" value="IV_pilin_GFxxxE"/>
    <property type="match status" value="1"/>
</dbReference>
<keyword evidence="3" id="KW-1185">Reference proteome</keyword>
<dbReference type="InterPro" id="IPR045584">
    <property type="entry name" value="Pilin-like"/>
</dbReference>
<evidence type="ECO:0000313" key="2">
    <source>
        <dbReference type="EMBL" id="QDT28373.1"/>
    </source>
</evidence>
<reference evidence="2 3" key="1">
    <citation type="submission" date="2019-03" db="EMBL/GenBank/DDBJ databases">
        <title>Deep-cultivation of Planctomycetes and their phenomic and genomic characterization uncovers novel biology.</title>
        <authorList>
            <person name="Wiegand S."/>
            <person name="Jogler M."/>
            <person name="Boedeker C."/>
            <person name="Pinto D."/>
            <person name="Vollmers J."/>
            <person name="Rivas-Marin E."/>
            <person name="Kohn T."/>
            <person name="Peeters S.H."/>
            <person name="Heuer A."/>
            <person name="Rast P."/>
            <person name="Oberbeckmann S."/>
            <person name="Bunk B."/>
            <person name="Jeske O."/>
            <person name="Meyerdierks A."/>
            <person name="Storesund J.E."/>
            <person name="Kallscheuer N."/>
            <person name="Luecker S."/>
            <person name="Lage O.M."/>
            <person name="Pohl T."/>
            <person name="Merkel B.J."/>
            <person name="Hornburger P."/>
            <person name="Mueller R.-W."/>
            <person name="Bruemmer F."/>
            <person name="Labrenz M."/>
            <person name="Spormann A.M."/>
            <person name="Op den Camp H."/>
            <person name="Overmann J."/>
            <person name="Amann R."/>
            <person name="Jetten M.S.M."/>
            <person name="Mascher T."/>
            <person name="Medema M.H."/>
            <person name="Devos D.P."/>
            <person name="Kaster A.-K."/>
            <person name="Ovreas L."/>
            <person name="Rohde M."/>
            <person name="Galperin M.Y."/>
            <person name="Jogler C."/>
        </authorList>
    </citation>
    <scope>NUCLEOTIDE SEQUENCE [LARGE SCALE GENOMIC DNA]</scope>
    <source>
        <strain evidence="2 3">Enr10</strain>
    </source>
</reference>
<dbReference type="Pfam" id="PF07963">
    <property type="entry name" value="N_methyl"/>
    <property type="match status" value="1"/>
</dbReference>
<dbReference type="PROSITE" id="PS00409">
    <property type="entry name" value="PROKAR_NTER_METHYL"/>
    <property type="match status" value="1"/>
</dbReference>
<name>A0A517Q9S1_9PLAN</name>